<dbReference type="PANTHER" id="PTHR15749:SF4">
    <property type="entry name" value="FANCONI-ASSOCIATED NUCLEASE 1"/>
    <property type="match status" value="1"/>
</dbReference>
<keyword evidence="1" id="KW-0540">Nuclease</keyword>
<dbReference type="PANTHER" id="PTHR15749">
    <property type="entry name" value="FANCONI-ASSOCIATED NUCLEASE 1"/>
    <property type="match status" value="1"/>
</dbReference>
<protein>
    <recommendedName>
        <fullName evidence="1">Fanconi-associated nuclease</fullName>
        <ecNumber evidence="1">3.1.4.1</ecNumber>
    </recommendedName>
</protein>
<proteinExistence type="inferred from homology"/>
<dbReference type="InterPro" id="IPR049125">
    <property type="entry name" value="FAN1-like_WH"/>
</dbReference>
<keyword evidence="1" id="KW-0234">DNA repair</keyword>
<dbReference type="EC" id="3.1.4.1" evidence="1"/>
<organism evidence="4 5">
    <name type="scientific">Timema podura</name>
    <name type="common">Walking stick</name>
    <dbReference type="NCBI Taxonomy" id="61482"/>
    <lineage>
        <taxon>Eukaryota</taxon>
        <taxon>Metazoa</taxon>
        <taxon>Ecdysozoa</taxon>
        <taxon>Arthropoda</taxon>
        <taxon>Hexapoda</taxon>
        <taxon>Insecta</taxon>
        <taxon>Pterygota</taxon>
        <taxon>Neoptera</taxon>
        <taxon>Polyneoptera</taxon>
        <taxon>Phasmatodea</taxon>
        <taxon>Timematodea</taxon>
        <taxon>Timematoidea</taxon>
        <taxon>Timematidae</taxon>
        <taxon>Timema</taxon>
    </lineage>
</organism>
<comment type="catalytic activity">
    <reaction evidence="1">
        <text>Hydrolytically removes 5'-nucleotides successively from the 3'-hydroxy termini of 3'-hydroxy-terminated oligonucleotides.</text>
        <dbReference type="EC" id="3.1.4.1"/>
    </reaction>
</comment>
<keyword evidence="1" id="KW-0378">Hydrolase</keyword>
<evidence type="ECO:0000313" key="5">
    <source>
        <dbReference type="Proteomes" id="UP001153148"/>
    </source>
</evidence>
<feature type="region of interest" description="Disordered" evidence="2">
    <location>
        <begin position="107"/>
        <end position="127"/>
    </location>
</feature>
<dbReference type="Proteomes" id="UP001153148">
    <property type="component" value="Unassembled WGS sequence"/>
</dbReference>
<keyword evidence="1" id="KW-0227">DNA damage</keyword>
<keyword evidence="5" id="KW-1185">Reference proteome</keyword>
<dbReference type="Pfam" id="PF21315">
    <property type="entry name" value="FAN1_HTH"/>
    <property type="match status" value="1"/>
</dbReference>
<dbReference type="InterPro" id="IPR033315">
    <property type="entry name" value="Fan1-like"/>
</dbReference>
<evidence type="ECO:0000259" key="3">
    <source>
        <dbReference type="Pfam" id="PF21315"/>
    </source>
</evidence>
<reference evidence="4" key="1">
    <citation type="submission" date="2021-03" db="EMBL/GenBank/DDBJ databases">
        <authorList>
            <person name="Tran Van P."/>
        </authorList>
    </citation>
    <scope>NUCLEOTIDE SEQUENCE</scope>
</reference>
<keyword evidence="1" id="KW-0479">Metal-binding</keyword>
<comment type="subcellular location">
    <subcellularLocation>
        <location evidence="1">Nucleus</location>
    </subcellularLocation>
</comment>
<dbReference type="EMBL" id="CAJPIN010008904">
    <property type="protein sequence ID" value="CAG2059182.1"/>
    <property type="molecule type" value="Genomic_DNA"/>
</dbReference>
<sequence>MLDKNEEIKVIKSFCDHSTLSKKLYIRMFTRKFTWHRVSDIKYEEIGQDMSEVFHELEFRDYVSSGEQVWELVEMLNDLNEAREESRMQINKKMKSMVIGTKRKMHGYAPVKGEDENESEMNSREIEESKAWRNDSIVLVFTNSKPLS</sequence>
<evidence type="ECO:0000313" key="4">
    <source>
        <dbReference type="EMBL" id="CAG2059182.1"/>
    </source>
</evidence>
<accession>A0ABN7NWF8</accession>
<evidence type="ECO:0000256" key="2">
    <source>
        <dbReference type="SAM" id="MobiDB-lite"/>
    </source>
</evidence>
<evidence type="ECO:0000256" key="1">
    <source>
        <dbReference type="RuleBase" id="RU365033"/>
    </source>
</evidence>
<keyword evidence="1" id="KW-0539">Nucleus</keyword>
<comment type="caution">
    <text evidence="4">The sequence shown here is derived from an EMBL/GenBank/DDBJ whole genome shotgun (WGS) entry which is preliminary data.</text>
</comment>
<keyword evidence="1" id="KW-0460">Magnesium</keyword>
<name>A0ABN7NWF8_TIMPD</name>
<keyword evidence="1" id="KW-0464">Manganese</keyword>
<feature type="domain" description="Fanconi-associated nuclease 1-like winged-helix" evidence="3">
    <location>
        <begin position="4"/>
        <end position="58"/>
    </location>
</feature>
<gene>
    <name evidence="4" type="ORF">TPAB3V08_LOCUS6148</name>
</gene>
<comment type="cofactor">
    <cofactor evidence="1">
        <name>Mg(2+)</name>
        <dbReference type="ChEBI" id="CHEBI:18420"/>
    </cofactor>
    <cofactor evidence="1">
        <name>Mn(2+)</name>
        <dbReference type="ChEBI" id="CHEBI:29035"/>
    </cofactor>
</comment>
<comment type="function">
    <text evidence="1">Nuclease required for the repair of DNA interstrand cross-links (ICL). Acts as a 5'-3' exonuclease that anchors at a cut end of DNA and cleaves DNA successively at every third nucleotide, allowing to excise an ICL from one strand through flanking incisions.</text>
</comment>
<comment type="similarity">
    <text evidence="1">Belongs to the FAN1 family.</text>
</comment>